<feature type="transmembrane region" description="Helical" evidence="8">
    <location>
        <begin position="149"/>
        <end position="171"/>
    </location>
</feature>
<dbReference type="Pfam" id="PF01554">
    <property type="entry name" value="MatE"/>
    <property type="match status" value="2"/>
</dbReference>
<keyword evidence="6 8" id="KW-0472">Membrane</keyword>
<keyword evidence="3" id="KW-1003">Cell membrane</keyword>
<dbReference type="AlphaFoldDB" id="A0Y7Y6"/>
<gene>
    <name evidence="9" type="ORF">GP2143_13331</name>
</gene>
<dbReference type="InterPro" id="IPR048279">
    <property type="entry name" value="MdtK-like"/>
</dbReference>
<name>A0Y7Y6_9GAMM</name>
<keyword evidence="10" id="KW-1185">Reference proteome</keyword>
<comment type="caution">
    <text evidence="9">The sequence shown here is derived from an EMBL/GenBank/DDBJ whole genome shotgun (WGS) entry which is preliminary data.</text>
</comment>
<evidence type="ECO:0000256" key="6">
    <source>
        <dbReference type="ARBA" id="ARBA00023136"/>
    </source>
</evidence>
<dbReference type="GO" id="GO:0042910">
    <property type="term" value="F:xenobiotic transmembrane transporter activity"/>
    <property type="evidence" value="ECO:0007669"/>
    <property type="project" value="InterPro"/>
</dbReference>
<protein>
    <submittedName>
        <fullName evidence="9">MATE efflux family protein</fullName>
    </submittedName>
</protein>
<dbReference type="eggNOG" id="COG0534">
    <property type="taxonomic scope" value="Bacteria"/>
</dbReference>
<evidence type="ECO:0000256" key="1">
    <source>
        <dbReference type="ARBA" id="ARBA00004429"/>
    </source>
</evidence>
<feature type="region of interest" description="Disordered" evidence="7">
    <location>
        <begin position="1"/>
        <end position="21"/>
    </location>
</feature>
<dbReference type="STRING" id="247633.GP2143_13331"/>
<feature type="transmembrane region" description="Helical" evidence="8">
    <location>
        <begin position="274"/>
        <end position="294"/>
    </location>
</feature>
<evidence type="ECO:0000256" key="4">
    <source>
        <dbReference type="ARBA" id="ARBA00022692"/>
    </source>
</evidence>
<evidence type="ECO:0000256" key="7">
    <source>
        <dbReference type="SAM" id="MobiDB-lite"/>
    </source>
</evidence>
<keyword evidence="2" id="KW-0813">Transport</keyword>
<feature type="transmembrane region" description="Helical" evidence="8">
    <location>
        <begin position="216"/>
        <end position="235"/>
    </location>
</feature>
<dbReference type="InterPro" id="IPR002528">
    <property type="entry name" value="MATE_fam"/>
</dbReference>
<evidence type="ECO:0000256" key="2">
    <source>
        <dbReference type="ARBA" id="ARBA00022448"/>
    </source>
</evidence>
<dbReference type="InterPro" id="IPR052031">
    <property type="entry name" value="Membrane_Transporter-Flippase"/>
</dbReference>
<feature type="transmembrane region" description="Helical" evidence="8">
    <location>
        <begin position="431"/>
        <end position="450"/>
    </location>
</feature>
<dbReference type="Proteomes" id="UP000004931">
    <property type="component" value="Unassembled WGS sequence"/>
</dbReference>
<feature type="transmembrane region" description="Helical" evidence="8">
    <location>
        <begin position="336"/>
        <end position="353"/>
    </location>
</feature>
<keyword evidence="4 8" id="KW-0812">Transmembrane</keyword>
<dbReference type="NCBIfam" id="TIGR00797">
    <property type="entry name" value="matE"/>
    <property type="match status" value="1"/>
</dbReference>
<keyword evidence="5 8" id="KW-1133">Transmembrane helix</keyword>
<sequence>MNTTNEPASAEGGNKLRPGTKDFTEGPVHQHLVRLTLFMVLGLVSVLGASLVETIYISRVGTIDLAALGFTFPLAMIFQSVAMGLGIGASSVVARAMGSGQSEKAKKIITHSLVLMMILIVLLIALIYWNTDTIFSFLGANEEASTLAVAYMDIWLLGLPFFTFAMVGSHLMRAIGDPATPAYLMMIGSVLQVLIAPILIFGLLGAPKLGLEGAAWGFLLARLGSLLMYGYIIAIRDKLMIFSMQGFIASCRDILHVGLPAIASNSIAPLSMALITKLIAGHGVAVIAGFSLAARIEHMILMVLFALANSIAPFIGQNWGAALFDRVQLTLKQANGFVVVWGIVAYTFLYIGAETIVRSINSDPAVVEAATFYLRIVPLAMGFMGFILNATSCFNALGKPLPPLTISILQMIIIYLPLAMLGDYLLGYKGIFIAAAVTIFIVGIISRIWIRRALDLGIAQRLKRLGEGRHE</sequence>
<dbReference type="PIRSF" id="PIRSF006603">
    <property type="entry name" value="DinF"/>
    <property type="match status" value="1"/>
</dbReference>
<organism evidence="9 10">
    <name type="scientific">marine gamma proteobacterium HTCC2143</name>
    <dbReference type="NCBI Taxonomy" id="247633"/>
    <lineage>
        <taxon>Bacteria</taxon>
        <taxon>Pseudomonadati</taxon>
        <taxon>Pseudomonadota</taxon>
        <taxon>Gammaproteobacteria</taxon>
        <taxon>Cellvibrionales</taxon>
        <taxon>Spongiibacteraceae</taxon>
        <taxon>BD1-7 clade</taxon>
    </lineage>
</organism>
<evidence type="ECO:0000256" key="8">
    <source>
        <dbReference type="SAM" id="Phobius"/>
    </source>
</evidence>
<reference evidence="9 10" key="1">
    <citation type="journal article" date="2010" name="J. Bacteriol.">
        <title>Genome sequence of the oligotrophic marine Gammaproteobacterium HTCC2143, isolated from the Oregon Coast.</title>
        <authorList>
            <person name="Oh H.M."/>
            <person name="Kang I."/>
            <person name="Ferriera S."/>
            <person name="Giovannoni S.J."/>
            <person name="Cho J.C."/>
        </authorList>
    </citation>
    <scope>NUCLEOTIDE SEQUENCE [LARGE SCALE GENOMIC DNA]</scope>
    <source>
        <strain evidence="9 10">HTCC2143</strain>
    </source>
</reference>
<dbReference type="GO" id="GO:0015297">
    <property type="term" value="F:antiporter activity"/>
    <property type="evidence" value="ECO:0007669"/>
    <property type="project" value="InterPro"/>
</dbReference>
<feature type="transmembrane region" description="Helical" evidence="8">
    <location>
        <begin position="373"/>
        <end position="397"/>
    </location>
</feature>
<feature type="transmembrane region" description="Helical" evidence="8">
    <location>
        <begin position="77"/>
        <end position="96"/>
    </location>
</feature>
<dbReference type="PANTHER" id="PTHR43549:SF3">
    <property type="entry name" value="MULTIDRUG RESISTANCE PROTEIN YPNP-RELATED"/>
    <property type="match status" value="1"/>
</dbReference>
<feature type="transmembrane region" description="Helical" evidence="8">
    <location>
        <begin position="183"/>
        <end position="204"/>
    </location>
</feature>
<comment type="subcellular location">
    <subcellularLocation>
        <location evidence="1">Cell inner membrane</location>
        <topology evidence="1">Multi-pass membrane protein</topology>
    </subcellularLocation>
</comment>
<dbReference type="EMBL" id="AAVT01000001">
    <property type="protein sequence ID" value="EAW32240.1"/>
    <property type="molecule type" value="Genomic_DNA"/>
</dbReference>
<evidence type="ECO:0000313" key="9">
    <source>
        <dbReference type="EMBL" id="EAW32240.1"/>
    </source>
</evidence>
<evidence type="ECO:0000256" key="3">
    <source>
        <dbReference type="ARBA" id="ARBA00022475"/>
    </source>
</evidence>
<dbReference type="GO" id="GO:0005886">
    <property type="term" value="C:plasma membrane"/>
    <property type="evidence" value="ECO:0007669"/>
    <property type="project" value="UniProtKB-SubCell"/>
</dbReference>
<evidence type="ECO:0000313" key="10">
    <source>
        <dbReference type="Proteomes" id="UP000004931"/>
    </source>
</evidence>
<dbReference type="PANTHER" id="PTHR43549">
    <property type="entry name" value="MULTIDRUG RESISTANCE PROTEIN YPNP-RELATED"/>
    <property type="match status" value="1"/>
</dbReference>
<accession>A0Y7Y6</accession>
<evidence type="ECO:0000256" key="5">
    <source>
        <dbReference type="ARBA" id="ARBA00022989"/>
    </source>
</evidence>
<feature type="transmembrane region" description="Helical" evidence="8">
    <location>
        <begin position="108"/>
        <end position="129"/>
    </location>
</feature>
<dbReference type="OrthoDB" id="9806302at2"/>
<feature type="transmembrane region" description="Helical" evidence="8">
    <location>
        <begin position="300"/>
        <end position="324"/>
    </location>
</feature>
<feature type="transmembrane region" description="Helical" evidence="8">
    <location>
        <begin position="35"/>
        <end position="57"/>
    </location>
</feature>
<proteinExistence type="predicted"/>
<feature type="transmembrane region" description="Helical" evidence="8">
    <location>
        <begin position="404"/>
        <end position="425"/>
    </location>
</feature>